<dbReference type="AlphaFoldDB" id="A0A392V610"/>
<reference evidence="1 2" key="1">
    <citation type="journal article" date="2018" name="Front. Plant Sci.">
        <title>Red Clover (Trifolium pratense) and Zigzag Clover (T. medium) - A Picture of Genomic Similarities and Differences.</title>
        <authorList>
            <person name="Dluhosova J."/>
            <person name="Istvanek J."/>
            <person name="Nedelnik J."/>
            <person name="Repkova J."/>
        </authorList>
    </citation>
    <scope>NUCLEOTIDE SEQUENCE [LARGE SCALE GENOMIC DNA]</scope>
    <source>
        <strain evidence="2">cv. 10/8</strain>
        <tissue evidence="1">Leaf</tissue>
    </source>
</reference>
<dbReference type="EMBL" id="LXQA011049885">
    <property type="protein sequence ID" value="MCI82709.1"/>
    <property type="molecule type" value="Genomic_DNA"/>
</dbReference>
<feature type="non-terminal residue" evidence="1">
    <location>
        <position position="61"/>
    </location>
</feature>
<proteinExistence type="predicted"/>
<sequence>MYSGWIRCGSIRVRYLLERVLRQFGYVQTIPHHPHAAANPLTTVDIIDQYWVQHMDRVLTS</sequence>
<keyword evidence="2" id="KW-1185">Reference proteome</keyword>
<protein>
    <submittedName>
        <fullName evidence="1">Putative IMP dehydrogenase/GMP reductase</fullName>
    </submittedName>
</protein>
<name>A0A392V610_9FABA</name>
<evidence type="ECO:0000313" key="1">
    <source>
        <dbReference type="EMBL" id="MCI82709.1"/>
    </source>
</evidence>
<comment type="caution">
    <text evidence="1">The sequence shown here is derived from an EMBL/GenBank/DDBJ whole genome shotgun (WGS) entry which is preliminary data.</text>
</comment>
<accession>A0A392V610</accession>
<dbReference type="Proteomes" id="UP000265520">
    <property type="component" value="Unassembled WGS sequence"/>
</dbReference>
<organism evidence="1 2">
    <name type="scientific">Trifolium medium</name>
    <dbReference type="NCBI Taxonomy" id="97028"/>
    <lineage>
        <taxon>Eukaryota</taxon>
        <taxon>Viridiplantae</taxon>
        <taxon>Streptophyta</taxon>
        <taxon>Embryophyta</taxon>
        <taxon>Tracheophyta</taxon>
        <taxon>Spermatophyta</taxon>
        <taxon>Magnoliopsida</taxon>
        <taxon>eudicotyledons</taxon>
        <taxon>Gunneridae</taxon>
        <taxon>Pentapetalae</taxon>
        <taxon>rosids</taxon>
        <taxon>fabids</taxon>
        <taxon>Fabales</taxon>
        <taxon>Fabaceae</taxon>
        <taxon>Papilionoideae</taxon>
        <taxon>50 kb inversion clade</taxon>
        <taxon>NPAAA clade</taxon>
        <taxon>Hologalegina</taxon>
        <taxon>IRL clade</taxon>
        <taxon>Trifolieae</taxon>
        <taxon>Trifolium</taxon>
    </lineage>
</organism>
<evidence type="ECO:0000313" key="2">
    <source>
        <dbReference type="Proteomes" id="UP000265520"/>
    </source>
</evidence>